<reference evidence="2 3" key="2">
    <citation type="journal article" date="2017" name="Genome Biol.">
        <title>New reference genome sequences of hot pepper reveal the massive evolution of plant disease-resistance genes by retroduplication.</title>
        <authorList>
            <person name="Kim S."/>
            <person name="Park J."/>
            <person name="Yeom S.I."/>
            <person name="Kim Y.M."/>
            <person name="Seo E."/>
            <person name="Kim K.T."/>
            <person name="Kim M.S."/>
            <person name="Lee J.M."/>
            <person name="Cheong K."/>
            <person name="Shin H.S."/>
            <person name="Kim S.B."/>
            <person name="Han K."/>
            <person name="Lee J."/>
            <person name="Park M."/>
            <person name="Lee H.A."/>
            <person name="Lee H.Y."/>
            <person name="Lee Y."/>
            <person name="Oh S."/>
            <person name="Lee J.H."/>
            <person name="Choi E."/>
            <person name="Choi E."/>
            <person name="Lee S.E."/>
            <person name="Jeon J."/>
            <person name="Kim H."/>
            <person name="Choi G."/>
            <person name="Song H."/>
            <person name="Lee J."/>
            <person name="Lee S.C."/>
            <person name="Kwon J.K."/>
            <person name="Lee H.Y."/>
            <person name="Koo N."/>
            <person name="Hong Y."/>
            <person name="Kim R.W."/>
            <person name="Kang W.H."/>
            <person name="Huh J.H."/>
            <person name="Kang B.C."/>
            <person name="Yang T.J."/>
            <person name="Lee Y.H."/>
            <person name="Bennetzen J.L."/>
            <person name="Choi D."/>
        </authorList>
    </citation>
    <scope>NUCLEOTIDE SEQUENCE [LARGE SCALE GENOMIC DNA]</scope>
    <source>
        <strain evidence="3">cv. CM334</strain>
    </source>
</reference>
<protein>
    <recommendedName>
        <fullName evidence="4">60S acidic ribosomal protein P0</fullName>
    </recommendedName>
</protein>
<feature type="region of interest" description="Disordered" evidence="1">
    <location>
        <begin position="54"/>
        <end position="81"/>
    </location>
</feature>
<dbReference type="Pfam" id="PF00428">
    <property type="entry name" value="Ribosomal_60s"/>
    <property type="match status" value="1"/>
</dbReference>
<sequence length="81" mass="8577">MLWTARIGLVAPVDAIVVENKYSFPPPDKVKEYVADPSMLAAVAAALVATACSSAGSTTKGEKKDKPAEESNEDMGFNLFD</sequence>
<dbReference type="AlphaFoldDB" id="A0A2G3A612"/>
<evidence type="ECO:0000313" key="2">
    <source>
        <dbReference type="EMBL" id="PHT89630.1"/>
    </source>
</evidence>
<dbReference type="Proteomes" id="UP000222542">
    <property type="component" value="Unassembled WGS sequence"/>
</dbReference>
<organism evidence="2 3">
    <name type="scientific">Capsicum annuum</name>
    <name type="common">Capsicum pepper</name>
    <dbReference type="NCBI Taxonomy" id="4072"/>
    <lineage>
        <taxon>Eukaryota</taxon>
        <taxon>Viridiplantae</taxon>
        <taxon>Streptophyta</taxon>
        <taxon>Embryophyta</taxon>
        <taxon>Tracheophyta</taxon>
        <taxon>Spermatophyta</taxon>
        <taxon>Magnoliopsida</taxon>
        <taxon>eudicotyledons</taxon>
        <taxon>Gunneridae</taxon>
        <taxon>Pentapetalae</taxon>
        <taxon>asterids</taxon>
        <taxon>lamiids</taxon>
        <taxon>Solanales</taxon>
        <taxon>Solanaceae</taxon>
        <taxon>Solanoideae</taxon>
        <taxon>Capsiceae</taxon>
        <taxon>Capsicum</taxon>
    </lineage>
</organism>
<gene>
    <name evidence="2" type="ORF">T459_04743</name>
</gene>
<proteinExistence type="predicted"/>
<name>A0A2G3A612_CAPAN</name>
<evidence type="ECO:0000256" key="1">
    <source>
        <dbReference type="SAM" id="MobiDB-lite"/>
    </source>
</evidence>
<dbReference type="EMBL" id="AYRZ02000002">
    <property type="protein sequence ID" value="PHT89630.1"/>
    <property type="molecule type" value="Genomic_DNA"/>
</dbReference>
<dbReference type="Gramene" id="PHT89630">
    <property type="protein sequence ID" value="PHT89630"/>
    <property type="gene ID" value="T459_04743"/>
</dbReference>
<evidence type="ECO:0008006" key="4">
    <source>
        <dbReference type="Google" id="ProtNLM"/>
    </source>
</evidence>
<dbReference type="STRING" id="4072.A0A2G3A612"/>
<evidence type="ECO:0000313" key="3">
    <source>
        <dbReference type="Proteomes" id="UP000222542"/>
    </source>
</evidence>
<reference evidence="2 3" key="1">
    <citation type="journal article" date="2014" name="Nat. Genet.">
        <title>Genome sequence of the hot pepper provides insights into the evolution of pungency in Capsicum species.</title>
        <authorList>
            <person name="Kim S."/>
            <person name="Park M."/>
            <person name="Yeom S.I."/>
            <person name="Kim Y.M."/>
            <person name="Lee J.M."/>
            <person name="Lee H.A."/>
            <person name="Seo E."/>
            <person name="Choi J."/>
            <person name="Cheong K."/>
            <person name="Kim K.T."/>
            <person name="Jung K."/>
            <person name="Lee G.W."/>
            <person name="Oh S.K."/>
            <person name="Bae C."/>
            <person name="Kim S.B."/>
            <person name="Lee H.Y."/>
            <person name="Kim S.Y."/>
            <person name="Kim M.S."/>
            <person name="Kang B.C."/>
            <person name="Jo Y.D."/>
            <person name="Yang H.B."/>
            <person name="Jeong H.J."/>
            <person name="Kang W.H."/>
            <person name="Kwon J.K."/>
            <person name="Shin C."/>
            <person name="Lim J.Y."/>
            <person name="Park J.H."/>
            <person name="Huh J.H."/>
            <person name="Kim J.S."/>
            <person name="Kim B.D."/>
            <person name="Cohen O."/>
            <person name="Paran I."/>
            <person name="Suh M.C."/>
            <person name="Lee S.B."/>
            <person name="Kim Y.K."/>
            <person name="Shin Y."/>
            <person name="Noh S.J."/>
            <person name="Park J."/>
            <person name="Seo Y.S."/>
            <person name="Kwon S.Y."/>
            <person name="Kim H.A."/>
            <person name="Park J.M."/>
            <person name="Kim H.J."/>
            <person name="Choi S.B."/>
            <person name="Bosland P.W."/>
            <person name="Reeves G."/>
            <person name="Jo S.H."/>
            <person name="Lee B.W."/>
            <person name="Cho H.T."/>
            <person name="Choi H.S."/>
            <person name="Lee M.S."/>
            <person name="Yu Y."/>
            <person name="Do Choi Y."/>
            <person name="Park B.S."/>
            <person name="van Deynze A."/>
            <person name="Ashrafi H."/>
            <person name="Hill T."/>
            <person name="Kim W.T."/>
            <person name="Pai H.S."/>
            <person name="Ahn H.K."/>
            <person name="Yeam I."/>
            <person name="Giovannoni J.J."/>
            <person name="Rose J.K."/>
            <person name="Sorensen I."/>
            <person name="Lee S.J."/>
            <person name="Kim R.W."/>
            <person name="Choi I.Y."/>
            <person name="Choi B.S."/>
            <person name="Lim J.S."/>
            <person name="Lee Y.H."/>
            <person name="Choi D."/>
        </authorList>
    </citation>
    <scope>NUCLEOTIDE SEQUENCE [LARGE SCALE GENOMIC DNA]</scope>
    <source>
        <strain evidence="3">cv. CM334</strain>
    </source>
</reference>
<accession>A0A2G3A612</accession>
<feature type="compositionally biased region" description="Basic and acidic residues" evidence="1">
    <location>
        <begin position="60"/>
        <end position="69"/>
    </location>
</feature>
<comment type="caution">
    <text evidence="2">The sequence shown here is derived from an EMBL/GenBank/DDBJ whole genome shotgun (WGS) entry which is preliminary data.</text>
</comment>
<keyword evidence="3" id="KW-1185">Reference proteome</keyword>